<evidence type="ECO:0000256" key="3">
    <source>
        <dbReference type="PIRNR" id="PIRNR033490"/>
    </source>
</evidence>
<keyword evidence="3" id="KW-0540">Nuclease</keyword>
<dbReference type="Gene3D" id="2.30.30.110">
    <property type="match status" value="1"/>
</dbReference>
<proteinExistence type="inferred from homology"/>
<dbReference type="GO" id="GO:0016075">
    <property type="term" value="P:rRNA catabolic process"/>
    <property type="evidence" value="ECO:0007669"/>
    <property type="project" value="TreeGrafter"/>
</dbReference>
<organism evidence="4 5">
    <name type="scientific">Peptoniphilus porci</name>
    <dbReference type="NCBI Taxonomy" id="2652280"/>
    <lineage>
        <taxon>Bacteria</taxon>
        <taxon>Bacillati</taxon>
        <taxon>Bacillota</taxon>
        <taxon>Tissierellia</taxon>
        <taxon>Tissierellales</taxon>
        <taxon>Peptoniphilaceae</taxon>
        <taxon>Peptoniphilus</taxon>
    </lineage>
</organism>
<reference evidence="4 5" key="1">
    <citation type="journal article" date="2016" name="Appl. Environ. Microbiol.">
        <title>Function and Phylogeny of Bacterial Butyryl Coenzyme A:Acetate Transferases and Their Diversity in the Proximal Colon of Swine.</title>
        <authorList>
            <person name="Trachsel J."/>
            <person name="Bayles D.O."/>
            <person name="Looft T."/>
            <person name="Levine U.Y."/>
            <person name="Allen H.K."/>
        </authorList>
    </citation>
    <scope>NUCLEOTIDE SEQUENCE [LARGE SCALE GENOMIC DNA]</scope>
    <source>
        <strain evidence="4 5">35-6-1</strain>
    </source>
</reference>
<dbReference type="GO" id="GO:0004521">
    <property type="term" value="F:RNA endonuclease activity"/>
    <property type="evidence" value="ECO:0007669"/>
    <property type="project" value="TreeGrafter"/>
</dbReference>
<dbReference type="Pfam" id="PF02452">
    <property type="entry name" value="PemK_toxin"/>
    <property type="match status" value="1"/>
</dbReference>
<protein>
    <recommendedName>
        <fullName evidence="3">mRNA interferase</fullName>
        <ecNumber evidence="3">3.1.-.-</ecNumber>
    </recommendedName>
</protein>
<dbReference type="PANTHER" id="PTHR33988">
    <property type="entry name" value="ENDORIBONUCLEASE MAZF-RELATED"/>
    <property type="match status" value="1"/>
</dbReference>
<dbReference type="InterPro" id="IPR011067">
    <property type="entry name" value="Plasmid_toxin/cell-grow_inhib"/>
</dbReference>
<dbReference type="GO" id="GO:0003677">
    <property type="term" value="F:DNA binding"/>
    <property type="evidence" value="ECO:0007669"/>
    <property type="project" value="InterPro"/>
</dbReference>
<sequence>MQKYKKGDIYYASLQGKGSEQQGYRPVLIIQNDTGNRFAPTLIVCPITSRTKNDLPTHVKVGTDILNKESIILTEQILTIDKTRIMGDKVGCLNKESLEEVEKAVKISLNIT</sequence>
<gene>
    <name evidence="4" type="ORF">BIV18_09845</name>
</gene>
<dbReference type="InterPro" id="IPR003477">
    <property type="entry name" value="PemK-like"/>
</dbReference>
<dbReference type="GO" id="GO:0016787">
    <property type="term" value="F:hydrolase activity"/>
    <property type="evidence" value="ECO:0007669"/>
    <property type="project" value="UniProtKB-KW"/>
</dbReference>
<evidence type="ECO:0000256" key="1">
    <source>
        <dbReference type="ARBA" id="ARBA00007521"/>
    </source>
</evidence>
<name>A0A1U7LXE7_9FIRM</name>
<dbReference type="STRING" id="1465756.BIV18_09845"/>
<evidence type="ECO:0000313" key="5">
    <source>
        <dbReference type="Proteomes" id="UP000187166"/>
    </source>
</evidence>
<keyword evidence="5" id="KW-1185">Reference proteome</keyword>
<evidence type="ECO:0000313" key="4">
    <source>
        <dbReference type="EMBL" id="OLR61646.1"/>
    </source>
</evidence>
<keyword evidence="3" id="KW-0255">Endonuclease</keyword>
<comment type="caution">
    <text evidence="4">The sequence shown here is derived from an EMBL/GenBank/DDBJ whole genome shotgun (WGS) entry which is preliminary data.</text>
</comment>
<dbReference type="PIRSF" id="PIRSF033490">
    <property type="entry name" value="MazF"/>
    <property type="match status" value="1"/>
</dbReference>
<comment type="similarity">
    <text evidence="1 3">Belongs to the PemK/MazF family.</text>
</comment>
<keyword evidence="3" id="KW-0378">Hydrolase</keyword>
<dbReference type="Proteomes" id="UP000187166">
    <property type="component" value="Unassembled WGS sequence"/>
</dbReference>
<dbReference type="PANTHER" id="PTHR33988:SF2">
    <property type="entry name" value="ENDORIBONUCLEASE MAZF"/>
    <property type="match status" value="1"/>
</dbReference>
<evidence type="ECO:0000256" key="2">
    <source>
        <dbReference type="ARBA" id="ARBA00022649"/>
    </source>
</evidence>
<accession>A0A1U7LXE7</accession>
<keyword evidence="2" id="KW-1277">Toxin-antitoxin system</keyword>
<comment type="function">
    <text evidence="3">Toxic component of a type II toxin-antitoxin (TA) system.</text>
</comment>
<dbReference type="GO" id="GO:0006402">
    <property type="term" value="P:mRNA catabolic process"/>
    <property type="evidence" value="ECO:0007669"/>
    <property type="project" value="TreeGrafter"/>
</dbReference>
<dbReference type="EC" id="3.1.-.-" evidence="3"/>
<dbReference type="SUPFAM" id="SSF50118">
    <property type="entry name" value="Cell growth inhibitor/plasmid maintenance toxic component"/>
    <property type="match status" value="1"/>
</dbReference>
<dbReference type="EMBL" id="MJIH01000008">
    <property type="protein sequence ID" value="OLR61646.1"/>
    <property type="molecule type" value="Genomic_DNA"/>
</dbReference>
<dbReference type="AlphaFoldDB" id="A0A1U7LXE7"/>